<feature type="transmembrane region" description="Helical" evidence="1">
    <location>
        <begin position="42"/>
        <end position="60"/>
    </location>
</feature>
<dbReference type="InterPro" id="IPR014710">
    <property type="entry name" value="RmlC-like_jellyroll"/>
</dbReference>
<evidence type="ECO:0000313" key="2">
    <source>
        <dbReference type="EMBL" id="AFK79202.1"/>
    </source>
</evidence>
<dbReference type="SUPFAM" id="SSF51182">
    <property type="entry name" value="RmlC-like cupins"/>
    <property type="match status" value="1"/>
</dbReference>
<evidence type="ECO:0000256" key="1">
    <source>
        <dbReference type="SAM" id="Phobius"/>
    </source>
</evidence>
<proteinExistence type="predicted"/>
<name>I3VIJ6_9BACT</name>
<dbReference type="CDD" id="cd06989">
    <property type="entry name" value="cupin_DRT102"/>
    <property type="match status" value="1"/>
</dbReference>
<sequence>MRSTSLEFESNLPSPVDMVTTSEYPRLASVESLDTKELRMRFAYVMLASLVVLVGIAGATDPAPREIRLTPEEIAAKVAGSGGAGTSGVAGIRATVLLGDPTAAGLYTIRLSVPANTKIEAHTHRDERSAVVISGTWYFGYGDKASEAATKALKSGSFYTEPTGVAHFALTKEEPVVVYITGQGPTDTKYLDAANDPRGK</sequence>
<dbReference type="InterPro" id="IPR011051">
    <property type="entry name" value="RmlC_Cupin_sf"/>
</dbReference>
<dbReference type="Gene3D" id="2.60.120.10">
    <property type="entry name" value="Jelly Rolls"/>
    <property type="match status" value="1"/>
</dbReference>
<accession>I3VIJ6</accession>
<keyword evidence="1" id="KW-1133">Transmembrane helix</keyword>
<keyword evidence="1" id="KW-0812">Transmembrane</keyword>
<protein>
    <submittedName>
        <fullName evidence="2">Signal peptide protein</fullName>
    </submittedName>
</protein>
<dbReference type="AlphaFoldDB" id="I3VIJ6"/>
<dbReference type="EMBL" id="JQ970526">
    <property type="protein sequence ID" value="AFK79202.1"/>
    <property type="molecule type" value="Genomic_DNA"/>
</dbReference>
<reference evidence="2" key="1">
    <citation type="submission" date="2012-04" db="EMBL/GenBank/DDBJ databases">
        <title>Characterization of mineral phosphate solubilization trait from soil metagenome.</title>
        <authorList>
            <person name="Chhabra S."/>
            <person name="Brazil D."/>
            <person name="Morrissey J."/>
            <person name="Burke J."/>
            <person name="O'Gara F."/>
            <person name="Dowling D."/>
        </authorList>
    </citation>
    <scope>NUCLEOTIDE SEQUENCE</scope>
</reference>
<organism evidence="2">
    <name type="scientific">uncultured bacterium F42-01</name>
    <dbReference type="NCBI Taxonomy" id="1191438"/>
    <lineage>
        <taxon>Bacteria</taxon>
        <taxon>environmental samples</taxon>
    </lineage>
</organism>
<keyword evidence="1" id="KW-0472">Membrane</keyword>